<evidence type="ECO:0000259" key="1">
    <source>
        <dbReference type="Pfam" id="PF06844"/>
    </source>
</evidence>
<feature type="domain" description="SMc04008-like" evidence="1">
    <location>
        <begin position="35"/>
        <end position="100"/>
    </location>
</feature>
<dbReference type="SUPFAM" id="SSF158757">
    <property type="entry name" value="SMc04008-like"/>
    <property type="match status" value="1"/>
</dbReference>
<organism evidence="2 3">
    <name type="scientific">Vibrio agarilyticus</name>
    <dbReference type="NCBI Taxonomy" id="2726741"/>
    <lineage>
        <taxon>Bacteria</taxon>
        <taxon>Pseudomonadati</taxon>
        <taxon>Pseudomonadota</taxon>
        <taxon>Gammaproteobacteria</taxon>
        <taxon>Vibrionales</taxon>
        <taxon>Vibrionaceae</taxon>
        <taxon>Vibrio</taxon>
    </lineage>
</organism>
<sequence>MANFKYQELSQAEQDKLDAATFRRLLTHLDNNKDVQNIDLMILAGFCRNCFSKWYAAEAVELGLDLDLDDARERVYGMSYDTWKAEHQLEATPEQMAAYQAKHAKS</sequence>
<comment type="caution">
    <text evidence="2">The sequence shown here is derived from an EMBL/GenBank/DDBJ whole genome shotgun (WGS) entry which is preliminary data.</text>
</comment>
<evidence type="ECO:0000313" key="3">
    <source>
        <dbReference type="Proteomes" id="UP000535589"/>
    </source>
</evidence>
<protein>
    <submittedName>
        <fullName evidence="2">DUF1244 domain-containing protein</fullName>
    </submittedName>
</protein>
<dbReference type="AlphaFoldDB" id="A0A7X8TT70"/>
<gene>
    <name evidence="2" type="ORF">HGP28_13255</name>
</gene>
<reference evidence="2 3" key="1">
    <citation type="submission" date="2020-04" db="EMBL/GenBank/DDBJ databases">
        <title>Vibrio sp. SM6, a novel species isolated from seawater.</title>
        <authorList>
            <person name="Wang X."/>
        </authorList>
    </citation>
    <scope>NUCLEOTIDE SEQUENCE [LARGE SCALE GENOMIC DNA]</scope>
    <source>
        <strain evidence="2 3">SM6</strain>
    </source>
</reference>
<name>A0A7X8TT70_9VIBR</name>
<dbReference type="Proteomes" id="UP000535589">
    <property type="component" value="Unassembled WGS sequence"/>
</dbReference>
<keyword evidence="3" id="KW-1185">Reference proteome</keyword>
<dbReference type="Gene3D" id="1.10.3340.10">
    <property type="entry name" value="SMc04008-like"/>
    <property type="match status" value="1"/>
</dbReference>
<proteinExistence type="predicted"/>
<evidence type="ECO:0000313" key="2">
    <source>
        <dbReference type="EMBL" id="NLS13858.1"/>
    </source>
</evidence>
<dbReference type="EMBL" id="JABAIK010000013">
    <property type="protein sequence ID" value="NLS13858.1"/>
    <property type="molecule type" value="Genomic_DNA"/>
</dbReference>
<accession>A0A7X8TT70</accession>
<dbReference type="InterPro" id="IPR036810">
    <property type="entry name" value="SMc04008-like_sf"/>
</dbReference>
<dbReference type="InterPro" id="IPR023163">
    <property type="entry name" value="SMc04008-like_domain"/>
</dbReference>
<dbReference type="RefSeq" id="WP_168836957.1">
    <property type="nucleotide sequence ID" value="NZ_JABAIK010000013.1"/>
</dbReference>
<dbReference type="Pfam" id="PF06844">
    <property type="entry name" value="DUF1244"/>
    <property type="match status" value="1"/>
</dbReference>